<feature type="compositionally biased region" description="Low complexity" evidence="1">
    <location>
        <begin position="244"/>
        <end position="254"/>
    </location>
</feature>
<sequence>MNIVPAVLSRSELFPGQQKCSDLGPESDSRQYQHVLCVSRSQEARLSQHGALRLSTGYDLADSFIDDGVVDLCIGFPCMLVGSGEFAAYLGPAPGEPAGTCRMKVLNKEVIINQHRSKLLPMPTTCARPVKGQWVVPVKVDKEHERLLGREGLSMSVRRQRPDGSYLIEVWFMHDDPTFPPETVLLPSGQLLALEIARDLPITPWESQWKGTLEQTPQLVNETDQEHKLQLKYGSESSEDSDVESSASRSISSSDSEDEELRVGCLVEVIERLTSHQWAPSAASDHTGEPFSDHASSATSLLHGSHLRSFARLEHLTGDRSRIRLVCSHAVSVEVPSTALVWSSPGRMEKRALCRHCHHGRSGSKLLLCQNFGTTCCDSAHIGCLSPPLDAVPTCPWYCCDACAAVAGPERHVIDEGSDAGRDIGAGATDAPTKRKSQFALARGTKKR</sequence>
<name>A0A813JG86_POLGL</name>
<dbReference type="InterPro" id="IPR013083">
    <property type="entry name" value="Znf_RING/FYVE/PHD"/>
</dbReference>
<feature type="region of interest" description="Disordered" evidence="1">
    <location>
        <begin position="233"/>
        <end position="256"/>
    </location>
</feature>
<evidence type="ECO:0008006" key="4">
    <source>
        <dbReference type="Google" id="ProtNLM"/>
    </source>
</evidence>
<comment type="caution">
    <text evidence="2">The sequence shown here is derived from an EMBL/GenBank/DDBJ whole genome shotgun (WGS) entry which is preliminary data.</text>
</comment>
<organism evidence="2 3">
    <name type="scientific">Polarella glacialis</name>
    <name type="common">Dinoflagellate</name>
    <dbReference type="NCBI Taxonomy" id="89957"/>
    <lineage>
        <taxon>Eukaryota</taxon>
        <taxon>Sar</taxon>
        <taxon>Alveolata</taxon>
        <taxon>Dinophyceae</taxon>
        <taxon>Suessiales</taxon>
        <taxon>Suessiaceae</taxon>
        <taxon>Polarella</taxon>
    </lineage>
</organism>
<feature type="region of interest" description="Disordered" evidence="1">
    <location>
        <begin position="418"/>
        <end position="448"/>
    </location>
</feature>
<protein>
    <recommendedName>
        <fullName evidence="4">PHD-type domain-containing protein</fullName>
    </recommendedName>
</protein>
<evidence type="ECO:0000256" key="1">
    <source>
        <dbReference type="SAM" id="MobiDB-lite"/>
    </source>
</evidence>
<proteinExistence type="predicted"/>
<dbReference type="EMBL" id="CAJNNW010025758">
    <property type="protein sequence ID" value="CAE8679324.1"/>
    <property type="molecule type" value="Genomic_DNA"/>
</dbReference>
<accession>A0A813JG86</accession>
<evidence type="ECO:0000313" key="3">
    <source>
        <dbReference type="Proteomes" id="UP000626109"/>
    </source>
</evidence>
<reference evidence="2" key="1">
    <citation type="submission" date="2021-02" db="EMBL/GenBank/DDBJ databases">
        <authorList>
            <person name="Dougan E. K."/>
            <person name="Rhodes N."/>
            <person name="Thang M."/>
            <person name="Chan C."/>
        </authorList>
    </citation>
    <scope>NUCLEOTIDE SEQUENCE</scope>
</reference>
<dbReference type="Gene3D" id="3.30.40.10">
    <property type="entry name" value="Zinc/RING finger domain, C3HC4 (zinc finger)"/>
    <property type="match status" value="1"/>
</dbReference>
<gene>
    <name evidence="2" type="ORF">PGLA2088_LOCUS21299</name>
</gene>
<dbReference type="Proteomes" id="UP000626109">
    <property type="component" value="Unassembled WGS sequence"/>
</dbReference>
<evidence type="ECO:0000313" key="2">
    <source>
        <dbReference type="EMBL" id="CAE8679324.1"/>
    </source>
</evidence>
<dbReference type="SUPFAM" id="SSF57903">
    <property type="entry name" value="FYVE/PHD zinc finger"/>
    <property type="match status" value="1"/>
</dbReference>
<dbReference type="InterPro" id="IPR011011">
    <property type="entry name" value="Znf_FYVE_PHD"/>
</dbReference>
<dbReference type="AlphaFoldDB" id="A0A813JG86"/>